<evidence type="ECO:0000256" key="5">
    <source>
        <dbReference type="ARBA" id="ARBA00041564"/>
    </source>
</evidence>
<keyword evidence="9" id="KW-1185">Reference proteome</keyword>
<dbReference type="PANTHER" id="PTHR42839:SF2">
    <property type="entry name" value="ISOCHORISMATE SYNTHASE ENTC"/>
    <property type="match status" value="1"/>
</dbReference>
<dbReference type="InterPro" id="IPR004561">
    <property type="entry name" value="IsoChor_synthase"/>
</dbReference>
<dbReference type="Gene3D" id="3.60.120.10">
    <property type="entry name" value="Anthranilate synthase"/>
    <property type="match status" value="1"/>
</dbReference>
<dbReference type="AlphaFoldDB" id="A0A931G474"/>
<keyword evidence="4 8" id="KW-0413">Isomerase</keyword>
<comment type="caution">
    <text evidence="8">The sequence shown here is derived from an EMBL/GenBank/DDBJ whole genome shotgun (WGS) entry which is preliminary data.</text>
</comment>
<accession>A0A931G474</accession>
<name>A0A931G474_9MICC</name>
<dbReference type="SUPFAM" id="SSF56322">
    <property type="entry name" value="ADC synthase"/>
    <property type="match status" value="1"/>
</dbReference>
<reference evidence="8 9" key="1">
    <citation type="submission" date="2020-11" db="EMBL/GenBank/DDBJ databases">
        <title>Arthrobacter antarcticus sp. nov., isolated from Antarctic Soil.</title>
        <authorList>
            <person name="Li J."/>
        </authorList>
    </citation>
    <scope>NUCLEOTIDE SEQUENCE [LARGE SCALE GENOMIC DNA]</scope>
    <source>
        <strain evidence="8 9">Z1-20</strain>
    </source>
</reference>
<dbReference type="Pfam" id="PF00425">
    <property type="entry name" value="Chorismate_bind"/>
    <property type="match status" value="1"/>
</dbReference>
<protein>
    <recommendedName>
        <fullName evidence="3">isochorismate synthase</fullName>
        <ecNumber evidence="3">5.4.4.2</ecNumber>
    </recommendedName>
    <alternativeName>
        <fullName evidence="5">Isochorismate mutase</fullName>
    </alternativeName>
</protein>
<dbReference type="GO" id="GO:0008909">
    <property type="term" value="F:isochorismate synthase activity"/>
    <property type="evidence" value="ECO:0007669"/>
    <property type="project" value="UniProtKB-EC"/>
</dbReference>
<evidence type="ECO:0000313" key="9">
    <source>
        <dbReference type="Proteomes" id="UP000655366"/>
    </source>
</evidence>
<dbReference type="EC" id="5.4.4.2" evidence="3"/>
<evidence type="ECO:0000313" key="8">
    <source>
        <dbReference type="EMBL" id="MBG0738085.1"/>
    </source>
</evidence>
<feature type="region of interest" description="Disordered" evidence="6">
    <location>
        <begin position="158"/>
        <end position="195"/>
    </location>
</feature>
<dbReference type="PANTHER" id="PTHR42839">
    <property type="entry name" value="ISOCHORISMATE SYNTHASE ENTC"/>
    <property type="match status" value="1"/>
</dbReference>
<feature type="compositionally biased region" description="Pro residues" evidence="6">
    <location>
        <begin position="160"/>
        <end position="181"/>
    </location>
</feature>
<comment type="catalytic activity">
    <reaction evidence="1">
        <text>chorismate = isochorismate</text>
        <dbReference type="Rhea" id="RHEA:18985"/>
        <dbReference type="ChEBI" id="CHEBI:29748"/>
        <dbReference type="ChEBI" id="CHEBI:29780"/>
        <dbReference type="EC" id="5.4.4.2"/>
    </reaction>
</comment>
<sequence>MTASLTALTVPLDLSFFTISGHLRQKSEQYGLSDLLCIDGALCWIRRGEGLVAFGELTRFSGTGPERFADAEQWWKALLSSSHAQDSVRLPGTGPVAFGSFAFSKTSSFESRLIIPALVVGFRAGLVWLTQMTLDGGPLTAAGAHAALGLLIDSAARPQPGSPGPLSPEPLSPEPLSPEPLSPEEANTEPPEAVVSSGALSEQDWLAAVAAGVSAIESGALEKVVLARDIVATFAEPVSRPAILQALTERYSECWTYGVEGLVGATPEILIKVEGRTAQARVLAGTLDREDAPEDAAGFAREVLAGSIKQRQEHDFAVRSLTRQLAPFAVDLFFPPEPFILELPNVWHLASDVNAELADVDGHLPTSLALVEALHPTAAVCGTPRSEAGALIRELEGLDRGPYAGPVGWLDGSGNGEWGIALRGAVLENPTTARLYAGCGIVAASDPEAELAETWAKFRPMLQALGLRA</sequence>
<dbReference type="RefSeq" id="WP_196395044.1">
    <property type="nucleotide sequence ID" value="NZ_JADNYM010000002.1"/>
</dbReference>
<evidence type="ECO:0000259" key="7">
    <source>
        <dbReference type="Pfam" id="PF00425"/>
    </source>
</evidence>
<dbReference type="Proteomes" id="UP000655366">
    <property type="component" value="Unassembled WGS sequence"/>
</dbReference>
<proteinExistence type="inferred from homology"/>
<dbReference type="NCBIfam" id="TIGR00543">
    <property type="entry name" value="isochor_syn"/>
    <property type="match status" value="1"/>
</dbReference>
<dbReference type="EMBL" id="JADNYM010000002">
    <property type="protein sequence ID" value="MBG0738085.1"/>
    <property type="molecule type" value="Genomic_DNA"/>
</dbReference>
<evidence type="ECO:0000256" key="4">
    <source>
        <dbReference type="ARBA" id="ARBA00023235"/>
    </source>
</evidence>
<evidence type="ECO:0000256" key="1">
    <source>
        <dbReference type="ARBA" id="ARBA00000799"/>
    </source>
</evidence>
<evidence type="ECO:0000256" key="6">
    <source>
        <dbReference type="SAM" id="MobiDB-lite"/>
    </source>
</evidence>
<evidence type="ECO:0000256" key="2">
    <source>
        <dbReference type="ARBA" id="ARBA00005297"/>
    </source>
</evidence>
<feature type="domain" description="Chorismate-utilising enzyme C-terminal" evidence="7">
    <location>
        <begin position="202"/>
        <end position="457"/>
    </location>
</feature>
<dbReference type="InterPro" id="IPR005801">
    <property type="entry name" value="ADC_synthase"/>
</dbReference>
<gene>
    <name evidence="8" type="ORF">IV500_01375</name>
</gene>
<organism evidence="8 9">
    <name type="scientific">Arthrobacter terrae</name>
    <dbReference type="NCBI Taxonomy" id="2935737"/>
    <lineage>
        <taxon>Bacteria</taxon>
        <taxon>Bacillati</taxon>
        <taxon>Actinomycetota</taxon>
        <taxon>Actinomycetes</taxon>
        <taxon>Micrococcales</taxon>
        <taxon>Micrococcaceae</taxon>
        <taxon>Arthrobacter</taxon>
    </lineage>
</organism>
<comment type="similarity">
    <text evidence="2">Belongs to the isochorismate synthase family.</text>
</comment>
<evidence type="ECO:0000256" key="3">
    <source>
        <dbReference type="ARBA" id="ARBA00012824"/>
    </source>
</evidence>
<dbReference type="InterPro" id="IPR015890">
    <property type="entry name" value="Chorismate_C"/>
</dbReference>